<dbReference type="RefSeq" id="XP_040750378.1">
    <property type="nucleotide sequence ID" value="XM_040896071.1"/>
</dbReference>
<proteinExistence type="predicted"/>
<dbReference type="GeneID" id="63812953"/>
<reference evidence="1 2" key="1">
    <citation type="journal article" date="2018" name="Proc. Natl. Acad. Sci. U.S.A.">
        <title>Linking secondary metabolites to gene clusters through genome sequencing of six diverse Aspergillus species.</title>
        <authorList>
            <person name="Kaerboelling I."/>
            <person name="Vesth T.C."/>
            <person name="Frisvad J.C."/>
            <person name="Nybo J.L."/>
            <person name="Theobald S."/>
            <person name="Kuo A."/>
            <person name="Bowyer P."/>
            <person name="Matsuda Y."/>
            <person name="Mondo S."/>
            <person name="Lyhne E.K."/>
            <person name="Kogle M.E."/>
            <person name="Clum A."/>
            <person name="Lipzen A."/>
            <person name="Salamov A."/>
            <person name="Ngan C.Y."/>
            <person name="Daum C."/>
            <person name="Chiniquy J."/>
            <person name="Barry K."/>
            <person name="LaButti K."/>
            <person name="Haridas S."/>
            <person name="Simmons B.A."/>
            <person name="Magnuson J.K."/>
            <person name="Mortensen U.H."/>
            <person name="Larsen T.O."/>
            <person name="Grigoriev I.V."/>
            <person name="Baker S.E."/>
            <person name="Andersen M.R."/>
        </authorList>
    </citation>
    <scope>NUCLEOTIDE SEQUENCE [LARGE SCALE GENOMIC DNA]</scope>
    <source>
        <strain evidence="1 2">IBT 24754</strain>
    </source>
</reference>
<comment type="caution">
    <text evidence="1">The sequence shown here is derived from an EMBL/GenBank/DDBJ whole genome shotgun (WGS) entry which is preliminary data.</text>
</comment>
<sequence>MSDGCCCIPTVPLHLTGSGQPARTQQPDRHIAQWCSLTGGGAEPVLTTLDKDILTNRGRSRSQERYCSRWWVGQGSPGVITNKNELSQDTCTLRPREFIPVKMVQDPVSNGKRPKIRKESITLAGVGGKINSYLEGFLSVPTSALAHDYPGSNPEYRSICSSSSPLRLLVVAYCFSPGPTSRPAPKFDRPTARPMLSRDFRIRTLVTRLVRSSNRKAKVRVAED</sequence>
<gene>
    <name evidence="1" type="ORF">P175DRAFT_0495321</name>
</gene>
<dbReference type="Proteomes" id="UP000244073">
    <property type="component" value="Unassembled WGS sequence"/>
</dbReference>
<name>A0A2T5LRT0_9EURO</name>
<evidence type="ECO:0000313" key="2">
    <source>
        <dbReference type="Proteomes" id="UP000244073"/>
    </source>
</evidence>
<evidence type="ECO:0000313" key="1">
    <source>
        <dbReference type="EMBL" id="PTU18986.1"/>
    </source>
</evidence>
<organism evidence="1 2">
    <name type="scientific">Aspergillus ochraceoroseus IBT 24754</name>
    <dbReference type="NCBI Taxonomy" id="1392256"/>
    <lineage>
        <taxon>Eukaryota</taxon>
        <taxon>Fungi</taxon>
        <taxon>Dikarya</taxon>
        <taxon>Ascomycota</taxon>
        <taxon>Pezizomycotina</taxon>
        <taxon>Eurotiomycetes</taxon>
        <taxon>Eurotiomycetidae</taxon>
        <taxon>Eurotiales</taxon>
        <taxon>Aspergillaceae</taxon>
        <taxon>Aspergillus</taxon>
        <taxon>Aspergillus subgen. Nidulantes</taxon>
    </lineage>
</organism>
<protein>
    <submittedName>
        <fullName evidence="1">Uncharacterized protein</fullName>
    </submittedName>
</protein>
<dbReference type="AlphaFoldDB" id="A0A2T5LRT0"/>
<accession>A0A2T5LRT0</accession>
<dbReference type="VEuPathDB" id="FungiDB:P175DRAFT_0495321"/>
<dbReference type="EMBL" id="MSFN02000007">
    <property type="protein sequence ID" value="PTU18986.1"/>
    <property type="molecule type" value="Genomic_DNA"/>
</dbReference>